<accession>A0A922MLJ6</accession>
<dbReference type="InterPro" id="IPR020941">
    <property type="entry name" value="SUFU-like_domain"/>
</dbReference>
<dbReference type="AlphaFoldDB" id="A0A922MLJ6"/>
<name>A0A922MLJ6_SPOEX</name>
<dbReference type="InterPro" id="IPR037181">
    <property type="entry name" value="SUFU_N"/>
</dbReference>
<dbReference type="InterPro" id="IPR007768">
    <property type="entry name" value="Suppressor_of_fused"/>
</dbReference>
<dbReference type="GO" id="GO:0005634">
    <property type="term" value="C:nucleus"/>
    <property type="evidence" value="ECO:0007669"/>
    <property type="project" value="TreeGrafter"/>
</dbReference>
<sequence length="211" mass="22150">MSSSSGAGAPPQGGVVRSSALSFVAAAQPATTADNVPGTPDVNREQVAQTDRLVPAGLTALCEACSRLFGVSDLHGDGRVHPPPDMSPGAPSGYGFELTMRLSAEEGVTQPPLWPAALLQALARYVFTTGKTFRIVLFYCKFLVTTFPPTPQMWWGLASDAYVAALVVSARAQRAGCAAPGRPGHAGRSLRLAALAGLEPCEYIYTKFSRI</sequence>
<dbReference type="GO" id="GO:0005737">
    <property type="term" value="C:cytoplasm"/>
    <property type="evidence" value="ECO:0007669"/>
    <property type="project" value="TreeGrafter"/>
</dbReference>
<dbReference type="PANTHER" id="PTHR10928:SF2">
    <property type="entry name" value="SUPPRESSOR OF FUSED HOMOLOG"/>
    <property type="match status" value="1"/>
</dbReference>
<organism evidence="2 3">
    <name type="scientific">Spodoptera exigua</name>
    <name type="common">Beet armyworm</name>
    <name type="synonym">Noctua fulgens</name>
    <dbReference type="NCBI Taxonomy" id="7107"/>
    <lineage>
        <taxon>Eukaryota</taxon>
        <taxon>Metazoa</taxon>
        <taxon>Ecdysozoa</taxon>
        <taxon>Arthropoda</taxon>
        <taxon>Hexapoda</taxon>
        <taxon>Insecta</taxon>
        <taxon>Pterygota</taxon>
        <taxon>Neoptera</taxon>
        <taxon>Endopterygota</taxon>
        <taxon>Lepidoptera</taxon>
        <taxon>Glossata</taxon>
        <taxon>Ditrysia</taxon>
        <taxon>Noctuoidea</taxon>
        <taxon>Noctuidae</taxon>
        <taxon>Amphipyrinae</taxon>
        <taxon>Spodoptera</taxon>
    </lineage>
</organism>
<dbReference type="SUPFAM" id="SSF103359">
    <property type="entry name" value="Suppressor of Fused, N-terminal domain"/>
    <property type="match status" value="1"/>
</dbReference>
<comment type="caution">
    <text evidence="2">The sequence shown here is derived from an EMBL/GenBank/DDBJ whole genome shotgun (WGS) entry which is preliminary data.</text>
</comment>
<evidence type="ECO:0000313" key="2">
    <source>
        <dbReference type="EMBL" id="KAH9638616.1"/>
    </source>
</evidence>
<proteinExistence type="predicted"/>
<feature type="domain" description="Suppressor of fused-like" evidence="1">
    <location>
        <begin position="69"/>
        <end position="133"/>
    </location>
</feature>
<dbReference type="Proteomes" id="UP000814243">
    <property type="component" value="Unassembled WGS sequence"/>
</dbReference>
<evidence type="ECO:0000259" key="1">
    <source>
        <dbReference type="Pfam" id="PF05076"/>
    </source>
</evidence>
<dbReference type="PANTHER" id="PTHR10928">
    <property type="entry name" value="SUPPRESSOR OF FUSED"/>
    <property type="match status" value="1"/>
</dbReference>
<gene>
    <name evidence="2" type="ORF">HF086_007750</name>
</gene>
<dbReference type="EMBL" id="JACEFF010000379">
    <property type="protein sequence ID" value="KAH9638616.1"/>
    <property type="molecule type" value="Genomic_DNA"/>
</dbReference>
<evidence type="ECO:0000313" key="3">
    <source>
        <dbReference type="Proteomes" id="UP000814243"/>
    </source>
</evidence>
<reference evidence="2" key="1">
    <citation type="journal article" date="2021" name="G3 (Bethesda)">
        <title>Genome and transcriptome analysis of the beet armyworm Spodoptera exigua reveals targets for pest control. .</title>
        <authorList>
            <person name="Simon S."/>
            <person name="Breeschoten T."/>
            <person name="Jansen H.J."/>
            <person name="Dirks R.P."/>
            <person name="Schranz M.E."/>
            <person name="Ros V.I.D."/>
        </authorList>
    </citation>
    <scope>NUCLEOTIDE SEQUENCE</scope>
    <source>
        <strain evidence="2">TB_SE_WUR_2020</strain>
    </source>
</reference>
<dbReference type="Pfam" id="PF05076">
    <property type="entry name" value="SUFU"/>
    <property type="match status" value="1"/>
</dbReference>
<protein>
    <recommendedName>
        <fullName evidence="1">Suppressor of fused-like domain-containing protein</fullName>
    </recommendedName>
</protein>